<keyword evidence="1" id="KW-0732">Signal</keyword>
<proteinExistence type="predicted"/>
<keyword evidence="4" id="KW-1185">Reference proteome</keyword>
<dbReference type="AlphaFoldDB" id="A0A4R1CFW1"/>
<dbReference type="OrthoDB" id="3196343at2"/>
<comment type="caution">
    <text evidence="3">The sequence shown here is derived from an EMBL/GenBank/DDBJ whole genome shotgun (WGS) entry which is preliminary data.</text>
</comment>
<dbReference type="InterPro" id="IPR039448">
    <property type="entry name" value="Beta_helix"/>
</dbReference>
<feature type="chain" id="PRO_5020499983" description="Right handed beta helix domain-containing protein" evidence="1">
    <location>
        <begin position="30"/>
        <end position="430"/>
    </location>
</feature>
<dbReference type="InterPro" id="IPR011050">
    <property type="entry name" value="Pectin_lyase_fold/virulence"/>
</dbReference>
<dbReference type="InterPro" id="IPR006311">
    <property type="entry name" value="TAT_signal"/>
</dbReference>
<dbReference type="SUPFAM" id="SSF51126">
    <property type="entry name" value="Pectin lyase-like"/>
    <property type="match status" value="1"/>
</dbReference>
<dbReference type="SMART" id="SM00710">
    <property type="entry name" value="PbH1"/>
    <property type="match status" value="6"/>
</dbReference>
<dbReference type="Proteomes" id="UP000295453">
    <property type="component" value="Unassembled WGS sequence"/>
</dbReference>
<dbReference type="Gene3D" id="2.160.20.10">
    <property type="entry name" value="Single-stranded right-handed beta-helix, Pectin lyase-like"/>
    <property type="match status" value="1"/>
</dbReference>
<evidence type="ECO:0000256" key="1">
    <source>
        <dbReference type="SAM" id="SignalP"/>
    </source>
</evidence>
<protein>
    <recommendedName>
        <fullName evidence="2">Right handed beta helix domain-containing protein</fullName>
    </recommendedName>
</protein>
<feature type="domain" description="Right handed beta helix" evidence="2">
    <location>
        <begin position="178"/>
        <end position="347"/>
    </location>
</feature>
<gene>
    <name evidence="3" type="ORF">EPD65_04835</name>
</gene>
<evidence type="ECO:0000259" key="2">
    <source>
        <dbReference type="Pfam" id="PF13229"/>
    </source>
</evidence>
<evidence type="ECO:0000313" key="4">
    <source>
        <dbReference type="Proteomes" id="UP000295453"/>
    </source>
</evidence>
<evidence type="ECO:0000313" key="3">
    <source>
        <dbReference type="EMBL" id="TCJ30213.1"/>
    </source>
</evidence>
<accession>A0A4R1CFW1</accession>
<organism evidence="3 4">
    <name type="scientific">Nocardioides jejuensis</name>
    <dbReference type="NCBI Taxonomy" id="2502782"/>
    <lineage>
        <taxon>Bacteria</taxon>
        <taxon>Bacillati</taxon>
        <taxon>Actinomycetota</taxon>
        <taxon>Actinomycetes</taxon>
        <taxon>Propionibacteriales</taxon>
        <taxon>Nocardioidaceae</taxon>
        <taxon>Nocardioides</taxon>
    </lineage>
</organism>
<dbReference type="Pfam" id="PF13229">
    <property type="entry name" value="Beta_helix"/>
    <property type="match status" value="1"/>
</dbReference>
<dbReference type="InterPro" id="IPR012334">
    <property type="entry name" value="Pectin_lyas_fold"/>
</dbReference>
<dbReference type="EMBL" id="SJZJ01000005">
    <property type="protein sequence ID" value="TCJ30213.1"/>
    <property type="molecule type" value="Genomic_DNA"/>
</dbReference>
<reference evidence="3 4" key="1">
    <citation type="submission" date="2019-03" db="EMBL/GenBank/DDBJ databases">
        <authorList>
            <person name="Kim M.K.M."/>
        </authorList>
    </citation>
    <scope>NUCLEOTIDE SEQUENCE [LARGE SCALE GENOMIC DNA]</scope>
    <source>
        <strain evidence="3 4">18JY15-6</strain>
    </source>
</reference>
<dbReference type="InterPro" id="IPR006626">
    <property type="entry name" value="PbH1"/>
</dbReference>
<name>A0A4R1CFW1_9ACTN</name>
<dbReference type="PROSITE" id="PS51318">
    <property type="entry name" value="TAT"/>
    <property type="match status" value="1"/>
</dbReference>
<feature type="signal peptide" evidence="1">
    <location>
        <begin position="1"/>
        <end position="29"/>
    </location>
</feature>
<sequence length="430" mass="44639">MRPHPVSRRSVILGCGGAVVLARVGPAHAAPTQFNVRKYGAVADGVTDCTSAFKATIDAAAQRVQSTLGLDIVEVVIPSSSSCYRVGPLTIPSNVELVGNGPRPRLVPTAPVTRWLITADNGRNIAVRNLVLDTHGDVSDAVITMSPGTTGLSIVSTEITNSAGTPSRAGVDTRPGTKNLAISACTLSGYTAVRLGYDPVDTTIEQTTFKAWLDRAIWIRSDATYALNGLLVDGCTILPPAPGGTVRQPIQINGVDSRLIQNVTITNNRVTGPGTDYNDTTTPGTADLISLHRCTAFTVRGNTVTGGGDVGITVAQQSCNGVVADNLSFANFSAGIAIGSGTSAYVRDISVSGNRCLDNGRTGMNDTTPDSARTGLYLRNAQTISVADNRSGSDNPTTSQLYGISTTQSTEIGLSGNDLRGNARGETYAG</sequence>